<protein>
    <submittedName>
        <fullName evidence="1">SIMPL domain-containing protein</fullName>
    </submittedName>
</protein>
<evidence type="ECO:0000313" key="2">
    <source>
        <dbReference type="EMBL" id="WKW15819.1"/>
    </source>
</evidence>
<dbReference type="InterPro" id="IPR007497">
    <property type="entry name" value="SIMPL/DUF541"/>
</dbReference>
<dbReference type="Proteomes" id="UP001229955">
    <property type="component" value="Chromosome"/>
</dbReference>
<accession>A0AA49Q5H2</accession>
<dbReference type="RefSeq" id="WP_367885779.1">
    <property type="nucleotide sequence ID" value="NZ_CP130612.1"/>
</dbReference>
<evidence type="ECO:0000313" key="3">
    <source>
        <dbReference type="Proteomes" id="UP001229955"/>
    </source>
</evidence>
<keyword evidence="3" id="KW-1185">Reference proteome</keyword>
<dbReference type="PANTHER" id="PTHR34387:SF2">
    <property type="entry name" value="SLR1258 PROTEIN"/>
    <property type="match status" value="1"/>
</dbReference>
<evidence type="ECO:0000313" key="1">
    <source>
        <dbReference type="EMBL" id="WKW12912.1"/>
    </source>
</evidence>
<dbReference type="Pfam" id="PF04402">
    <property type="entry name" value="SIMPL"/>
    <property type="match status" value="1"/>
</dbReference>
<sequence>MTLDRNNSIILAVGIALGGLLAGHGVVRAKAAERYVTVKGVAEREAVADLAIWPLRIVAAEDDLGRANSDLQSSVTRIKRFLARHGVDTTQITLQDFAVRDKQAQEYGGQIGGPRYLITQTVLVRSTQPEVVAAASQRVAELVNEGVVLSSGEQYGNGGPTFVFTGLNALKPEMIAQATARAREAAQQFAEDAGSSLGGIRQANQGYFEILPRDQAMGIGEASQVKKTIRVVATVEYLLK</sequence>
<dbReference type="Gene3D" id="3.30.110.170">
    <property type="entry name" value="Protein of unknown function (DUF541), domain 1"/>
    <property type="match status" value="1"/>
</dbReference>
<organism evidence="1">
    <name type="scientific">Pseudogemmatithrix spongiicola</name>
    <dbReference type="NCBI Taxonomy" id="3062599"/>
    <lineage>
        <taxon>Bacteria</taxon>
        <taxon>Pseudomonadati</taxon>
        <taxon>Gemmatimonadota</taxon>
        <taxon>Gemmatimonadia</taxon>
        <taxon>Gemmatimonadales</taxon>
        <taxon>Gemmatimonadaceae</taxon>
        <taxon>Pseudogemmatithrix</taxon>
    </lineage>
</organism>
<dbReference type="KEGG" id="pspc:Strain318_002222"/>
<dbReference type="PANTHER" id="PTHR34387">
    <property type="entry name" value="SLR1258 PROTEIN"/>
    <property type="match status" value="1"/>
</dbReference>
<proteinExistence type="predicted"/>
<dbReference type="AlphaFoldDB" id="A0AA49Q5H2"/>
<name>A0AA49Q5H2_9BACT</name>
<dbReference type="EMBL" id="CP130613">
    <property type="protein sequence ID" value="WKW15819.1"/>
    <property type="molecule type" value="Genomic_DNA"/>
</dbReference>
<reference evidence="1" key="1">
    <citation type="submission" date="2023-07" db="EMBL/GenBank/DDBJ databases">
        <authorList>
            <person name="Haufschild T."/>
            <person name="Kallscheuer N."/>
            <person name="Hammer J."/>
            <person name="Kohn T."/>
            <person name="Kabuu M."/>
            <person name="Jogler M."/>
            <person name="Wohfarth N."/>
            <person name="Heuer A."/>
            <person name="Rohde M."/>
            <person name="van Teeseling M.C.F."/>
            <person name="Jogler C."/>
        </authorList>
    </citation>
    <scope>NUCLEOTIDE SEQUENCE</scope>
    <source>
        <strain evidence="1">Strain 138</strain>
        <strain evidence="2">Strain 318</strain>
    </source>
</reference>
<dbReference type="PIRSF" id="PIRSF029033">
    <property type="entry name" value="UCP029033"/>
    <property type="match status" value="1"/>
</dbReference>
<gene>
    <name evidence="1" type="ORF">Strain138_002223</name>
    <name evidence="2" type="ORF">Strain318_002222</name>
</gene>
<dbReference type="Gene3D" id="3.30.70.2970">
    <property type="entry name" value="Protein of unknown function (DUF541), domain 2"/>
    <property type="match status" value="1"/>
</dbReference>
<dbReference type="GO" id="GO:0006974">
    <property type="term" value="P:DNA damage response"/>
    <property type="evidence" value="ECO:0007669"/>
    <property type="project" value="TreeGrafter"/>
</dbReference>
<dbReference type="InterPro" id="IPR016907">
    <property type="entry name" value="UCP029033"/>
</dbReference>
<dbReference type="InterPro" id="IPR052022">
    <property type="entry name" value="26kDa_periplasmic_antigen"/>
</dbReference>
<accession>A0AA49K174</accession>
<dbReference type="EMBL" id="CP130612">
    <property type="protein sequence ID" value="WKW12912.1"/>
    <property type="molecule type" value="Genomic_DNA"/>
</dbReference>